<evidence type="ECO:0000256" key="8">
    <source>
        <dbReference type="SAM" id="Phobius"/>
    </source>
</evidence>
<dbReference type="PANTHER" id="PTHR48090:SF3">
    <property type="entry name" value="UNDECAPRENYL-PHOSPHATE 4-DEOXY-4-FORMAMIDO-L-ARABINOSE TRANSFERASE"/>
    <property type="match status" value="1"/>
</dbReference>
<keyword evidence="5" id="KW-0448">Lipopolysaccharide biosynthesis</keyword>
<dbReference type="EC" id="2.4.-.-" evidence="10"/>
<keyword evidence="6 8" id="KW-1133">Transmembrane helix</keyword>
<dbReference type="InterPro" id="IPR050256">
    <property type="entry name" value="Glycosyltransferase_2"/>
</dbReference>
<keyword evidence="4 8" id="KW-0812">Transmembrane</keyword>
<gene>
    <name evidence="10" type="ORF">ACFQHR_13180</name>
</gene>
<reference evidence="11" key="1">
    <citation type="journal article" date="2019" name="Int. J. Syst. Evol. Microbiol.">
        <title>The Global Catalogue of Microorganisms (GCM) 10K type strain sequencing project: providing services to taxonomists for standard genome sequencing and annotation.</title>
        <authorList>
            <consortium name="The Broad Institute Genomics Platform"/>
            <consortium name="The Broad Institute Genome Sequencing Center for Infectious Disease"/>
            <person name="Wu L."/>
            <person name="Ma J."/>
        </authorList>
    </citation>
    <scope>NUCLEOTIDE SEQUENCE [LARGE SCALE GENOMIC DNA]</scope>
    <source>
        <strain evidence="11">CGMCC 4.7393</strain>
    </source>
</reference>
<keyword evidence="11" id="KW-1185">Reference proteome</keyword>
<keyword evidence="7 8" id="KW-0472">Membrane</keyword>
<dbReference type="SUPFAM" id="SSF53448">
    <property type="entry name" value="Nucleotide-diphospho-sugar transferases"/>
    <property type="match status" value="1"/>
</dbReference>
<keyword evidence="3 10" id="KW-0808">Transferase</keyword>
<proteinExistence type="predicted"/>
<organism evidence="10 11">
    <name type="scientific">Rufibacter roseus</name>
    <dbReference type="NCBI Taxonomy" id="1567108"/>
    <lineage>
        <taxon>Bacteria</taxon>
        <taxon>Pseudomonadati</taxon>
        <taxon>Bacteroidota</taxon>
        <taxon>Cytophagia</taxon>
        <taxon>Cytophagales</taxon>
        <taxon>Hymenobacteraceae</taxon>
        <taxon>Rufibacter</taxon>
    </lineage>
</organism>
<keyword evidence="1" id="KW-1003">Cell membrane</keyword>
<name>A0ABW2DLM8_9BACT</name>
<evidence type="ECO:0000256" key="7">
    <source>
        <dbReference type="ARBA" id="ARBA00023136"/>
    </source>
</evidence>
<comment type="caution">
    <text evidence="10">The sequence shown here is derived from an EMBL/GenBank/DDBJ whole genome shotgun (WGS) entry which is preliminary data.</text>
</comment>
<dbReference type="RefSeq" id="WP_066617162.1">
    <property type="nucleotide sequence ID" value="NZ_JBHSYQ010000006.1"/>
</dbReference>
<evidence type="ECO:0000313" key="10">
    <source>
        <dbReference type="EMBL" id="MFC6998585.1"/>
    </source>
</evidence>
<evidence type="ECO:0000256" key="4">
    <source>
        <dbReference type="ARBA" id="ARBA00022692"/>
    </source>
</evidence>
<evidence type="ECO:0000259" key="9">
    <source>
        <dbReference type="Pfam" id="PF00535"/>
    </source>
</evidence>
<dbReference type="EMBL" id="JBHSYQ010000006">
    <property type="protein sequence ID" value="MFC6998585.1"/>
    <property type="molecule type" value="Genomic_DNA"/>
</dbReference>
<dbReference type="Proteomes" id="UP001596405">
    <property type="component" value="Unassembled WGS sequence"/>
</dbReference>
<dbReference type="InterPro" id="IPR001173">
    <property type="entry name" value="Glyco_trans_2-like"/>
</dbReference>
<dbReference type="Pfam" id="PF00535">
    <property type="entry name" value="Glycos_transf_2"/>
    <property type="match status" value="1"/>
</dbReference>
<accession>A0ABW2DLM8</accession>
<feature type="transmembrane region" description="Helical" evidence="8">
    <location>
        <begin position="229"/>
        <end position="250"/>
    </location>
</feature>
<evidence type="ECO:0000256" key="5">
    <source>
        <dbReference type="ARBA" id="ARBA00022985"/>
    </source>
</evidence>
<dbReference type="CDD" id="cd04187">
    <property type="entry name" value="DPM1_like_bac"/>
    <property type="match status" value="1"/>
</dbReference>
<evidence type="ECO:0000256" key="2">
    <source>
        <dbReference type="ARBA" id="ARBA00022676"/>
    </source>
</evidence>
<evidence type="ECO:0000256" key="1">
    <source>
        <dbReference type="ARBA" id="ARBA00022475"/>
    </source>
</evidence>
<keyword evidence="2 10" id="KW-0328">Glycosyltransferase</keyword>
<sequence length="314" mass="35819">MLTYSVVIPVYRGEFTIAPLAEKLVSFFEASHLSFEIIFVYDQGPDNSWHVLQQLTTTYSAYIKAIKLSRNFGQHNATICGFERAEGEFIITMDEDLQHQPNDIALLIEEQKKDDYDVVYGKYNELKHSSFRNLTSVALKKMLEVSIPDLHPDYTAFRLIKRNVALATIRMNNSYTFLDGYISWVTTHTSSVTVQHEERIAGKSSYTLQKLINHAINIFVTFSVLPIRLVTFSSFIVFTVSVLYSIYLLVRQLVYNDLISGYASMMISIGLGTGLILWSLGIVGEYLHRVNLKTTQKPNFVVIDELSIKKTIND</sequence>
<protein>
    <submittedName>
        <fullName evidence="10">Glycosyltransferase family 2 protein</fullName>
        <ecNumber evidence="10">2.4.-.-</ecNumber>
    </submittedName>
</protein>
<dbReference type="GO" id="GO:0016757">
    <property type="term" value="F:glycosyltransferase activity"/>
    <property type="evidence" value="ECO:0007669"/>
    <property type="project" value="UniProtKB-KW"/>
</dbReference>
<evidence type="ECO:0000256" key="3">
    <source>
        <dbReference type="ARBA" id="ARBA00022679"/>
    </source>
</evidence>
<feature type="transmembrane region" description="Helical" evidence="8">
    <location>
        <begin position="262"/>
        <end position="287"/>
    </location>
</feature>
<evidence type="ECO:0000313" key="11">
    <source>
        <dbReference type="Proteomes" id="UP001596405"/>
    </source>
</evidence>
<dbReference type="Gene3D" id="3.90.550.10">
    <property type="entry name" value="Spore Coat Polysaccharide Biosynthesis Protein SpsA, Chain A"/>
    <property type="match status" value="1"/>
</dbReference>
<evidence type="ECO:0000256" key="6">
    <source>
        <dbReference type="ARBA" id="ARBA00022989"/>
    </source>
</evidence>
<dbReference type="InterPro" id="IPR029044">
    <property type="entry name" value="Nucleotide-diphossugar_trans"/>
</dbReference>
<dbReference type="PANTHER" id="PTHR48090">
    <property type="entry name" value="UNDECAPRENYL-PHOSPHATE 4-DEOXY-4-FORMAMIDO-L-ARABINOSE TRANSFERASE-RELATED"/>
    <property type="match status" value="1"/>
</dbReference>
<feature type="domain" description="Glycosyltransferase 2-like" evidence="9">
    <location>
        <begin position="5"/>
        <end position="123"/>
    </location>
</feature>